<keyword evidence="2" id="KW-0812">Transmembrane</keyword>
<organism evidence="3 4">
    <name type="scientific">Micromonospora antibiotica</name>
    <dbReference type="NCBI Taxonomy" id="2807623"/>
    <lineage>
        <taxon>Bacteria</taxon>
        <taxon>Bacillati</taxon>
        <taxon>Actinomycetota</taxon>
        <taxon>Actinomycetes</taxon>
        <taxon>Micromonosporales</taxon>
        <taxon>Micromonosporaceae</taxon>
        <taxon>Micromonospora</taxon>
    </lineage>
</organism>
<dbReference type="RefSeq" id="WP_208567705.1">
    <property type="nucleotide sequence ID" value="NZ_JAGFWR010000007.1"/>
</dbReference>
<sequence length="206" mass="21477">MTHPPFGGASGSPGVPTPRQDQPDPGGTTAPGTSTPGTSPSGAATPTPAGYPAYRTPAPTRRRGVLVASLALLAAVVLCGGGGTLAFLTLRDAEGGEGAREPTVAVDGFLTAVYQDRDAGRAANFVCAESRDQQKISAKVAEVQKYATLYTNPRFRWSSPTVDSQNGDRATVSTKLTLTTADEKIAEQPLRFTVVRKTGWWVCEVG</sequence>
<evidence type="ECO:0008006" key="5">
    <source>
        <dbReference type="Google" id="ProtNLM"/>
    </source>
</evidence>
<reference evidence="3 4" key="1">
    <citation type="submission" date="2021-03" db="EMBL/GenBank/DDBJ databases">
        <authorList>
            <person name="Lee D.-H."/>
        </authorList>
    </citation>
    <scope>NUCLEOTIDE SEQUENCE [LARGE SCALE GENOMIC DNA]</scope>
    <source>
        <strain evidence="3 4">MMS20-R2-23</strain>
    </source>
</reference>
<accession>A0ABS3V8W2</accession>
<keyword evidence="2" id="KW-1133">Transmembrane helix</keyword>
<evidence type="ECO:0000313" key="4">
    <source>
        <dbReference type="Proteomes" id="UP000671399"/>
    </source>
</evidence>
<dbReference type="Proteomes" id="UP000671399">
    <property type="component" value="Unassembled WGS sequence"/>
</dbReference>
<name>A0ABS3V8W2_9ACTN</name>
<keyword evidence="2" id="KW-0472">Membrane</keyword>
<keyword evidence="4" id="KW-1185">Reference proteome</keyword>
<feature type="transmembrane region" description="Helical" evidence="2">
    <location>
        <begin position="65"/>
        <end position="90"/>
    </location>
</feature>
<evidence type="ECO:0000256" key="2">
    <source>
        <dbReference type="SAM" id="Phobius"/>
    </source>
</evidence>
<proteinExistence type="predicted"/>
<feature type="region of interest" description="Disordered" evidence="1">
    <location>
        <begin position="1"/>
        <end position="56"/>
    </location>
</feature>
<evidence type="ECO:0000256" key="1">
    <source>
        <dbReference type="SAM" id="MobiDB-lite"/>
    </source>
</evidence>
<comment type="caution">
    <text evidence="3">The sequence shown here is derived from an EMBL/GenBank/DDBJ whole genome shotgun (WGS) entry which is preliminary data.</text>
</comment>
<dbReference type="EMBL" id="JAGFWR010000007">
    <property type="protein sequence ID" value="MBO4162045.1"/>
    <property type="molecule type" value="Genomic_DNA"/>
</dbReference>
<feature type="compositionally biased region" description="Low complexity" evidence="1">
    <location>
        <begin position="25"/>
        <end position="56"/>
    </location>
</feature>
<protein>
    <recommendedName>
        <fullName evidence="5">Ig-like domain-containing protein</fullName>
    </recommendedName>
</protein>
<gene>
    <name evidence="3" type="ORF">JQN83_14680</name>
</gene>
<evidence type="ECO:0000313" key="3">
    <source>
        <dbReference type="EMBL" id="MBO4162045.1"/>
    </source>
</evidence>